<evidence type="ECO:0000313" key="3">
    <source>
        <dbReference type="EMBL" id="KAF5380185.1"/>
    </source>
</evidence>
<organism evidence="3 4">
    <name type="scientific">Tricholomella constricta</name>
    <dbReference type="NCBI Taxonomy" id="117010"/>
    <lineage>
        <taxon>Eukaryota</taxon>
        <taxon>Fungi</taxon>
        <taxon>Dikarya</taxon>
        <taxon>Basidiomycota</taxon>
        <taxon>Agaricomycotina</taxon>
        <taxon>Agaricomycetes</taxon>
        <taxon>Agaricomycetidae</taxon>
        <taxon>Agaricales</taxon>
        <taxon>Tricholomatineae</taxon>
        <taxon>Lyophyllaceae</taxon>
        <taxon>Tricholomella</taxon>
    </lineage>
</organism>
<dbReference type="EMBL" id="JAACJP010000014">
    <property type="protein sequence ID" value="KAF5380185.1"/>
    <property type="molecule type" value="Genomic_DNA"/>
</dbReference>
<proteinExistence type="predicted"/>
<sequence length="320" mass="35542">MDQISNNFGFFTGALAILGSVASLFLFYRNFFPNAQMEGLEKAYQSTQEYYEAVRGEGILPDAYAEQIEADIKELEYTIISLRDTTYKCSTVVEEFVALMGGLSRVIGKATVKVRNLKAKIATVSEEQRRLRGQLNVVDAPTSASGTSSLTCEPVVDDDVPQSLLGMNIPRVPMWSIGGILSHRTEEDEETLSRPEPTSDAASSVETLVDTPSRWSTPRLWLLIRQWRHSTTDRQAEFFNRSPILPSSTNDLSHPSSRLHSQNIITFYLPVSFSHWPMSGYISKYAGGFGMEFERPTQNTSATSDSASITEIVAERGTSP</sequence>
<feature type="region of interest" description="Disordered" evidence="1">
    <location>
        <begin position="185"/>
        <end position="210"/>
    </location>
</feature>
<evidence type="ECO:0000256" key="1">
    <source>
        <dbReference type="SAM" id="MobiDB-lite"/>
    </source>
</evidence>
<keyword evidence="4" id="KW-1185">Reference proteome</keyword>
<dbReference type="Proteomes" id="UP000565441">
    <property type="component" value="Unassembled WGS sequence"/>
</dbReference>
<comment type="caution">
    <text evidence="3">The sequence shown here is derived from an EMBL/GenBank/DDBJ whole genome shotgun (WGS) entry which is preliminary data.</text>
</comment>
<reference evidence="3 4" key="1">
    <citation type="journal article" date="2020" name="ISME J.">
        <title>Uncovering the hidden diversity of litter-decomposition mechanisms in mushroom-forming fungi.</title>
        <authorList>
            <person name="Floudas D."/>
            <person name="Bentzer J."/>
            <person name="Ahren D."/>
            <person name="Johansson T."/>
            <person name="Persson P."/>
            <person name="Tunlid A."/>
        </authorList>
    </citation>
    <scope>NUCLEOTIDE SEQUENCE [LARGE SCALE GENOMIC DNA]</scope>
    <source>
        <strain evidence="3 4">CBS 661.87</strain>
    </source>
</reference>
<evidence type="ECO:0000313" key="4">
    <source>
        <dbReference type="Proteomes" id="UP000565441"/>
    </source>
</evidence>
<evidence type="ECO:0000256" key="2">
    <source>
        <dbReference type="SAM" id="Phobius"/>
    </source>
</evidence>
<accession>A0A8H5HBK4</accession>
<feature type="transmembrane region" description="Helical" evidence="2">
    <location>
        <begin position="7"/>
        <end position="28"/>
    </location>
</feature>
<dbReference type="AlphaFoldDB" id="A0A8H5HBK4"/>
<protein>
    <submittedName>
        <fullName evidence="3">Uncharacterized protein</fullName>
    </submittedName>
</protein>
<keyword evidence="2" id="KW-0472">Membrane</keyword>
<keyword evidence="2" id="KW-0812">Transmembrane</keyword>
<dbReference type="OrthoDB" id="3068421at2759"/>
<name>A0A8H5HBK4_9AGAR</name>
<gene>
    <name evidence="3" type="ORF">D9615_006182</name>
</gene>
<keyword evidence="2" id="KW-1133">Transmembrane helix</keyword>